<dbReference type="EMBL" id="BQFW01000007">
    <property type="protein sequence ID" value="GJJ72501.1"/>
    <property type="molecule type" value="Genomic_DNA"/>
</dbReference>
<dbReference type="AlphaFoldDB" id="A0A9P3H965"/>
<comment type="caution">
    <text evidence="1">The sequence shown here is derived from an EMBL/GenBank/DDBJ whole genome shotgun (WGS) entry which is preliminary data.</text>
</comment>
<protein>
    <submittedName>
        <fullName evidence="1">Uncharacterized protein</fullName>
    </submittedName>
</protein>
<accession>A0A9P3H965</accession>
<keyword evidence="2" id="KW-1185">Reference proteome</keyword>
<evidence type="ECO:0000313" key="2">
    <source>
        <dbReference type="Proteomes" id="UP000827284"/>
    </source>
</evidence>
<organism evidence="1 2">
    <name type="scientific">Entomortierella parvispora</name>
    <dbReference type="NCBI Taxonomy" id="205924"/>
    <lineage>
        <taxon>Eukaryota</taxon>
        <taxon>Fungi</taxon>
        <taxon>Fungi incertae sedis</taxon>
        <taxon>Mucoromycota</taxon>
        <taxon>Mortierellomycotina</taxon>
        <taxon>Mortierellomycetes</taxon>
        <taxon>Mortierellales</taxon>
        <taxon>Mortierellaceae</taxon>
        <taxon>Entomortierella</taxon>
    </lineage>
</organism>
<dbReference type="Proteomes" id="UP000827284">
    <property type="component" value="Unassembled WGS sequence"/>
</dbReference>
<reference evidence="1" key="2">
    <citation type="journal article" date="2022" name="Microbiol. Resour. Announc.">
        <title>Whole-Genome Sequence of Entomortierella parvispora E1425, a Mucoromycotan Fungus Associated with Burkholderiaceae-Related Endosymbiotic Bacteria.</title>
        <authorList>
            <person name="Herlambang A."/>
            <person name="Guo Y."/>
            <person name="Takashima Y."/>
            <person name="Narisawa K."/>
            <person name="Ohta H."/>
            <person name="Nishizawa T."/>
        </authorList>
    </citation>
    <scope>NUCLEOTIDE SEQUENCE</scope>
    <source>
        <strain evidence="1">E1425</strain>
    </source>
</reference>
<name>A0A9P3H965_9FUNG</name>
<reference evidence="1" key="1">
    <citation type="submission" date="2021-11" db="EMBL/GenBank/DDBJ databases">
        <authorList>
            <person name="Herlambang A."/>
            <person name="Guo Y."/>
            <person name="Takashima Y."/>
            <person name="Nishizawa T."/>
        </authorList>
    </citation>
    <scope>NUCLEOTIDE SEQUENCE</scope>
    <source>
        <strain evidence="1">E1425</strain>
    </source>
</reference>
<sequence length="273" mass="29491">MTCDQTPPHSGQNAIVRRNPHALIFRHPQETLEDREVNTQLEIEEATRQNTHSRSVRGPHAVISLLTSISTAFDSADSSSLDNTAMAASVPPENSGRIAFLRRTSFWDLLGALTPQRSNSHMTISDKSSDDRGISMDCGDEPQIQTVDECCTCAFANLGVDSASLETEYDPNVVGMAPHDRFGAFSPDGHDLGPHHQVLSTPGAWPASPTVMMATSFFSPLIQGSPDLDPPQEVVETAPVNGLRGPQGLVPCSCDCQETGEDLSQGWMHLTLN</sequence>
<proteinExistence type="predicted"/>
<gene>
    <name evidence="1" type="ORF">EMPS_04859</name>
</gene>
<evidence type="ECO:0000313" key="1">
    <source>
        <dbReference type="EMBL" id="GJJ72501.1"/>
    </source>
</evidence>